<keyword evidence="2" id="KW-0548">Nucleotidyltransferase</keyword>
<dbReference type="KEGG" id="bti:BTG_33068"/>
<proteinExistence type="predicted"/>
<evidence type="ECO:0000259" key="8">
    <source>
        <dbReference type="PROSITE" id="PS51459"/>
    </source>
</evidence>
<dbReference type="InterPro" id="IPR036597">
    <property type="entry name" value="Fido-like_dom_sf"/>
</dbReference>
<evidence type="ECO:0000313" key="9">
    <source>
        <dbReference type="EMBL" id="AFQ19945.1"/>
    </source>
</evidence>
<dbReference type="PANTHER" id="PTHR39560">
    <property type="entry name" value="PROTEIN ADENYLYLTRANSFERASE FIC-RELATED"/>
    <property type="match status" value="1"/>
</dbReference>
<dbReference type="RefSeq" id="WP_000247597.1">
    <property type="nucleotide sequence ID" value="NC_018488.1"/>
</dbReference>
<protein>
    <recommendedName>
        <fullName evidence="5">protein adenylyltransferase</fullName>
        <ecNumber evidence="5">2.7.7.108</ecNumber>
    </recommendedName>
</protein>
<comment type="catalytic activity">
    <reaction evidence="7">
        <text>L-tyrosyl-[protein] + ATP = O-(5'-adenylyl)-L-tyrosyl-[protein] + diphosphate</text>
        <dbReference type="Rhea" id="RHEA:54288"/>
        <dbReference type="Rhea" id="RHEA-COMP:10136"/>
        <dbReference type="Rhea" id="RHEA-COMP:13846"/>
        <dbReference type="ChEBI" id="CHEBI:30616"/>
        <dbReference type="ChEBI" id="CHEBI:33019"/>
        <dbReference type="ChEBI" id="CHEBI:46858"/>
        <dbReference type="ChEBI" id="CHEBI:83624"/>
        <dbReference type="EC" id="2.7.7.108"/>
    </reaction>
</comment>
<dbReference type="Proteomes" id="UP000005259">
    <property type="component" value="Plasmid p04"/>
</dbReference>
<dbReference type="GO" id="GO:0070733">
    <property type="term" value="F:AMPylase activity"/>
    <property type="evidence" value="ECO:0007669"/>
    <property type="project" value="UniProtKB-EC"/>
</dbReference>
<sequence length="211" mass="24638">MVNKSLYTYDGTDVLKNKFGIKDQAELEELEKLITTAKIAELEIKPIQGNFDLDHLKKIHKHIFEDIYEFAGQIRQENIAKDFFSFGDARFIESGSKELFGQLKQENYLKVMSPEKFSERAAHYLAEINVLHPFREGNGRSQREFTRTLAKNADYKIEWNRVSKREMMDAMIKSHVNTKELENLIKSVITPIQKNPEKTLIRNQNKSLERG</sequence>
<dbReference type="GO" id="GO:0051302">
    <property type="term" value="P:regulation of cell division"/>
    <property type="evidence" value="ECO:0007669"/>
    <property type="project" value="TreeGrafter"/>
</dbReference>
<gene>
    <name evidence="9" type="ORF">BTG_33068</name>
</gene>
<evidence type="ECO:0000256" key="7">
    <source>
        <dbReference type="ARBA" id="ARBA00048696"/>
    </source>
</evidence>
<dbReference type="SUPFAM" id="SSF140931">
    <property type="entry name" value="Fic-like"/>
    <property type="match status" value="1"/>
</dbReference>
<accession>A0A9W3P199</accession>
<keyword evidence="9" id="KW-0614">Plasmid</keyword>
<dbReference type="GO" id="GO:0005524">
    <property type="term" value="F:ATP binding"/>
    <property type="evidence" value="ECO:0007669"/>
    <property type="project" value="UniProtKB-KW"/>
</dbReference>
<dbReference type="EC" id="2.7.7.108" evidence="5"/>
<evidence type="ECO:0000256" key="3">
    <source>
        <dbReference type="ARBA" id="ARBA00022741"/>
    </source>
</evidence>
<name>A0A9W3P199_BACTU</name>
<comment type="catalytic activity">
    <reaction evidence="6">
        <text>L-threonyl-[protein] + ATP = 3-O-(5'-adenylyl)-L-threonyl-[protein] + diphosphate</text>
        <dbReference type="Rhea" id="RHEA:54292"/>
        <dbReference type="Rhea" id="RHEA-COMP:11060"/>
        <dbReference type="Rhea" id="RHEA-COMP:13847"/>
        <dbReference type="ChEBI" id="CHEBI:30013"/>
        <dbReference type="ChEBI" id="CHEBI:30616"/>
        <dbReference type="ChEBI" id="CHEBI:33019"/>
        <dbReference type="ChEBI" id="CHEBI:138113"/>
        <dbReference type="EC" id="2.7.7.108"/>
    </reaction>
</comment>
<keyword evidence="1" id="KW-0808">Transferase</keyword>
<evidence type="ECO:0000256" key="5">
    <source>
        <dbReference type="ARBA" id="ARBA00034531"/>
    </source>
</evidence>
<organism evidence="9 10">
    <name type="scientific">Bacillus thuringiensis HD-771</name>
    <dbReference type="NCBI Taxonomy" id="1218175"/>
    <lineage>
        <taxon>Bacteria</taxon>
        <taxon>Bacillati</taxon>
        <taxon>Bacillota</taxon>
        <taxon>Bacilli</taxon>
        <taxon>Bacillales</taxon>
        <taxon>Bacillaceae</taxon>
        <taxon>Bacillus</taxon>
        <taxon>Bacillus cereus group</taxon>
    </lineage>
</organism>
<evidence type="ECO:0000256" key="4">
    <source>
        <dbReference type="ARBA" id="ARBA00022840"/>
    </source>
</evidence>
<dbReference type="InterPro" id="IPR003812">
    <property type="entry name" value="Fido"/>
</dbReference>
<evidence type="ECO:0000313" key="10">
    <source>
        <dbReference type="Proteomes" id="UP000005259"/>
    </source>
</evidence>
<dbReference type="AlphaFoldDB" id="A0A9W3P199"/>
<dbReference type="PANTHER" id="PTHR39560:SF1">
    <property type="entry name" value="PROTEIN ADENYLYLTRANSFERASE FIC-RELATED"/>
    <property type="match status" value="1"/>
</dbReference>
<evidence type="ECO:0000256" key="6">
    <source>
        <dbReference type="ARBA" id="ARBA00047939"/>
    </source>
</evidence>
<keyword evidence="3" id="KW-0547">Nucleotide-binding</keyword>
<dbReference type="PROSITE" id="PS51459">
    <property type="entry name" value="FIDO"/>
    <property type="match status" value="1"/>
</dbReference>
<evidence type="ECO:0000256" key="1">
    <source>
        <dbReference type="ARBA" id="ARBA00022679"/>
    </source>
</evidence>
<geneLocation type="plasmid" evidence="9 10">
    <name>p04</name>
</geneLocation>
<reference evidence="9 10" key="1">
    <citation type="submission" date="2012-08" db="EMBL/GenBank/DDBJ databases">
        <authorList>
            <person name="Doggett N."/>
            <person name="Teshima H."/>
            <person name="Bruce D."/>
            <person name="Detter J.C."/>
            <person name="Johnson S.L."/>
            <person name="Han C."/>
        </authorList>
    </citation>
    <scope>NUCLEOTIDE SEQUENCE [LARGE SCALE GENOMIC DNA]</scope>
    <source>
        <strain evidence="9 10">HD-771</strain>
        <plasmid evidence="9 10">p04</plasmid>
    </source>
</reference>
<keyword evidence="4" id="KW-0067">ATP-binding</keyword>
<dbReference type="Pfam" id="PF02661">
    <property type="entry name" value="Fic"/>
    <property type="match status" value="1"/>
</dbReference>
<dbReference type="EMBL" id="CP003756">
    <property type="protein sequence ID" value="AFQ19945.1"/>
    <property type="molecule type" value="Genomic_DNA"/>
</dbReference>
<evidence type="ECO:0000256" key="2">
    <source>
        <dbReference type="ARBA" id="ARBA00022695"/>
    </source>
</evidence>
<feature type="domain" description="Fido" evidence="8">
    <location>
        <begin position="51"/>
        <end position="190"/>
    </location>
</feature>
<dbReference type="Gene3D" id="1.10.3290.10">
    <property type="entry name" value="Fido-like domain"/>
    <property type="match status" value="1"/>
</dbReference>